<organism evidence="1 2">
    <name type="scientific">Mucisphaera calidilacus</name>
    <dbReference type="NCBI Taxonomy" id="2527982"/>
    <lineage>
        <taxon>Bacteria</taxon>
        <taxon>Pseudomonadati</taxon>
        <taxon>Planctomycetota</taxon>
        <taxon>Phycisphaerae</taxon>
        <taxon>Phycisphaerales</taxon>
        <taxon>Phycisphaeraceae</taxon>
        <taxon>Mucisphaera</taxon>
    </lineage>
</organism>
<dbReference type="EMBL" id="CP036280">
    <property type="protein sequence ID" value="QDU72592.1"/>
    <property type="molecule type" value="Genomic_DNA"/>
</dbReference>
<dbReference type="AlphaFoldDB" id="A0A518C042"/>
<keyword evidence="2" id="KW-1185">Reference proteome</keyword>
<evidence type="ECO:0000313" key="1">
    <source>
        <dbReference type="EMBL" id="QDU72592.1"/>
    </source>
</evidence>
<dbReference type="RefSeq" id="WP_145446765.1">
    <property type="nucleotide sequence ID" value="NZ_CP036280.1"/>
</dbReference>
<proteinExistence type="predicted"/>
<accession>A0A518C042</accession>
<evidence type="ECO:0000313" key="2">
    <source>
        <dbReference type="Proteomes" id="UP000320386"/>
    </source>
</evidence>
<dbReference type="Proteomes" id="UP000320386">
    <property type="component" value="Chromosome"/>
</dbReference>
<reference evidence="1 2" key="1">
    <citation type="submission" date="2019-02" db="EMBL/GenBank/DDBJ databases">
        <title>Deep-cultivation of Planctomycetes and their phenomic and genomic characterization uncovers novel biology.</title>
        <authorList>
            <person name="Wiegand S."/>
            <person name="Jogler M."/>
            <person name="Boedeker C."/>
            <person name="Pinto D."/>
            <person name="Vollmers J."/>
            <person name="Rivas-Marin E."/>
            <person name="Kohn T."/>
            <person name="Peeters S.H."/>
            <person name="Heuer A."/>
            <person name="Rast P."/>
            <person name="Oberbeckmann S."/>
            <person name="Bunk B."/>
            <person name="Jeske O."/>
            <person name="Meyerdierks A."/>
            <person name="Storesund J.E."/>
            <person name="Kallscheuer N."/>
            <person name="Luecker S."/>
            <person name="Lage O.M."/>
            <person name="Pohl T."/>
            <person name="Merkel B.J."/>
            <person name="Hornburger P."/>
            <person name="Mueller R.-W."/>
            <person name="Bruemmer F."/>
            <person name="Labrenz M."/>
            <person name="Spormann A.M."/>
            <person name="Op den Camp H."/>
            <person name="Overmann J."/>
            <person name="Amann R."/>
            <person name="Jetten M.S.M."/>
            <person name="Mascher T."/>
            <person name="Medema M.H."/>
            <person name="Devos D.P."/>
            <person name="Kaster A.-K."/>
            <person name="Ovreas L."/>
            <person name="Rohde M."/>
            <person name="Galperin M.Y."/>
            <person name="Jogler C."/>
        </authorList>
    </citation>
    <scope>NUCLEOTIDE SEQUENCE [LARGE SCALE GENOMIC DNA]</scope>
    <source>
        <strain evidence="1 2">Pan265</strain>
    </source>
</reference>
<gene>
    <name evidence="1" type="ORF">Pan265_24620</name>
</gene>
<name>A0A518C042_9BACT</name>
<sequence length="123" mass="13607">MPAAKSSASKIALVVVLLAVAAGVWLFNAGEREARNEYNTVVEELYNQGQYQQTYERLIALIDNDTAGSIEDEVRQTAARAALKVAEQPDANLDHSRTWLQRAHDLDPALLSAMQRQLINADE</sequence>
<dbReference type="KEGG" id="mcad:Pan265_24620"/>
<protein>
    <submittedName>
        <fullName evidence="1">Uncharacterized protein</fullName>
    </submittedName>
</protein>